<dbReference type="Proteomes" id="UP000015105">
    <property type="component" value="Chromosome 2D"/>
</dbReference>
<reference evidence="2" key="1">
    <citation type="journal article" date="2014" name="Science">
        <title>Ancient hybridizations among the ancestral genomes of bread wheat.</title>
        <authorList>
            <consortium name="International Wheat Genome Sequencing Consortium,"/>
            <person name="Marcussen T."/>
            <person name="Sandve S.R."/>
            <person name="Heier L."/>
            <person name="Spannagl M."/>
            <person name="Pfeifer M."/>
            <person name="Jakobsen K.S."/>
            <person name="Wulff B.B."/>
            <person name="Steuernagel B."/>
            <person name="Mayer K.F."/>
            <person name="Olsen O.A."/>
        </authorList>
    </citation>
    <scope>NUCLEOTIDE SEQUENCE [LARGE SCALE GENOMIC DNA]</scope>
    <source>
        <strain evidence="2">cv. AL8/78</strain>
    </source>
</reference>
<dbReference type="AlphaFoldDB" id="A0A453CE45"/>
<dbReference type="EnsemblPlants" id="AET2Gv20817600.26">
    <property type="protein sequence ID" value="AET2Gv20817600.26"/>
    <property type="gene ID" value="AET2Gv20817600"/>
</dbReference>
<proteinExistence type="predicted"/>
<reference evidence="1" key="3">
    <citation type="journal article" date="2017" name="Nature">
        <title>Genome sequence of the progenitor of the wheat D genome Aegilops tauschii.</title>
        <authorList>
            <person name="Luo M.C."/>
            <person name="Gu Y.Q."/>
            <person name="Puiu D."/>
            <person name="Wang H."/>
            <person name="Twardziok S.O."/>
            <person name="Deal K.R."/>
            <person name="Huo N."/>
            <person name="Zhu T."/>
            <person name="Wang L."/>
            <person name="Wang Y."/>
            <person name="McGuire P.E."/>
            <person name="Liu S."/>
            <person name="Long H."/>
            <person name="Ramasamy R.K."/>
            <person name="Rodriguez J.C."/>
            <person name="Van S.L."/>
            <person name="Yuan L."/>
            <person name="Wang Z."/>
            <person name="Xia Z."/>
            <person name="Xiao L."/>
            <person name="Anderson O.D."/>
            <person name="Ouyang S."/>
            <person name="Liang Y."/>
            <person name="Zimin A.V."/>
            <person name="Pertea G."/>
            <person name="Qi P."/>
            <person name="Bennetzen J.L."/>
            <person name="Dai X."/>
            <person name="Dawson M.W."/>
            <person name="Muller H.G."/>
            <person name="Kugler K."/>
            <person name="Rivarola-Duarte L."/>
            <person name="Spannagl M."/>
            <person name="Mayer K.F.X."/>
            <person name="Lu F.H."/>
            <person name="Bevan M.W."/>
            <person name="Leroy P."/>
            <person name="Li P."/>
            <person name="You F.M."/>
            <person name="Sun Q."/>
            <person name="Liu Z."/>
            <person name="Lyons E."/>
            <person name="Wicker T."/>
            <person name="Salzberg S.L."/>
            <person name="Devos K.M."/>
            <person name="Dvorak J."/>
        </authorList>
    </citation>
    <scope>NUCLEOTIDE SEQUENCE [LARGE SCALE GENOMIC DNA]</scope>
    <source>
        <strain evidence="1">cv. AL8/78</strain>
    </source>
</reference>
<name>A0A453CE45_AEGTS</name>
<reference evidence="1" key="4">
    <citation type="submission" date="2019-03" db="UniProtKB">
        <authorList>
            <consortium name="EnsemblPlants"/>
        </authorList>
    </citation>
    <scope>IDENTIFICATION</scope>
</reference>
<dbReference type="Gramene" id="AET2Gv20817600.26">
    <property type="protein sequence ID" value="AET2Gv20817600.26"/>
    <property type="gene ID" value="AET2Gv20817600"/>
</dbReference>
<evidence type="ECO:0000313" key="1">
    <source>
        <dbReference type="EnsemblPlants" id="AET2Gv20817600.26"/>
    </source>
</evidence>
<organism evidence="1 2">
    <name type="scientific">Aegilops tauschii subsp. strangulata</name>
    <name type="common">Goatgrass</name>
    <dbReference type="NCBI Taxonomy" id="200361"/>
    <lineage>
        <taxon>Eukaryota</taxon>
        <taxon>Viridiplantae</taxon>
        <taxon>Streptophyta</taxon>
        <taxon>Embryophyta</taxon>
        <taxon>Tracheophyta</taxon>
        <taxon>Spermatophyta</taxon>
        <taxon>Magnoliopsida</taxon>
        <taxon>Liliopsida</taxon>
        <taxon>Poales</taxon>
        <taxon>Poaceae</taxon>
        <taxon>BOP clade</taxon>
        <taxon>Pooideae</taxon>
        <taxon>Triticodae</taxon>
        <taxon>Triticeae</taxon>
        <taxon>Triticinae</taxon>
        <taxon>Aegilops</taxon>
    </lineage>
</organism>
<protein>
    <submittedName>
        <fullName evidence="1">Uncharacterized protein</fullName>
    </submittedName>
</protein>
<accession>A0A453CE45</accession>
<sequence>EMEEAVVVRHGGGAACKLVEKTKSAPCRLTLSDYCFIPLKVF</sequence>
<reference evidence="2" key="2">
    <citation type="journal article" date="2017" name="Nat. Plants">
        <title>The Aegilops tauschii genome reveals multiple impacts of transposons.</title>
        <authorList>
            <person name="Zhao G."/>
            <person name="Zou C."/>
            <person name="Li K."/>
            <person name="Wang K."/>
            <person name="Li T."/>
            <person name="Gao L."/>
            <person name="Zhang X."/>
            <person name="Wang H."/>
            <person name="Yang Z."/>
            <person name="Liu X."/>
            <person name="Jiang W."/>
            <person name="Mao L."/>
            <person name="Kong X."/>
            <person name="Jiao Y."/>
            <person name="Jia J."/>
        </authorList>
    </citation>
    <scope>NUCLEOTIDE SEQUENCE [LARGE SCALE GENOMIC DNA]</scope>
    <source>
        <strain evidence="2">cv. AL8/78</strain>
    </source>
</reference>
<keyword evidence="2" id="KW-1185">Reference proteome</keyword>
<evidence type="ECO:0000313" key="2">
    <source>
        <dbReference type="Proteomes" id="UP000015105"/>
    </source>
</evidence>
<reference evidence="1" key="5">
    <citation type="journal article" date="2021" name="G3 (Bethesda)">
        <title>Aegilops tauschii genome assembly Aet v5.0 features greater sequence contiguity and improved annotation.</title>
        <authorList>
            <person name="Wang L."/>
            <person name="Zhu T."/>
            <person name="Rodriguez J.C."/>
            <person name="Deal K.R."/>
            <person name="Dubcovsky J."/>
            <person name="McGuire P.E."/>
            <person name="Lux T."/>
            <person name="Spannagl M."/>
            <person name="Mayer K.F.X."/>
            <person name="Baldrich P."/>
            <person name="Meyers B.C."/>
            <person name="Huo N."/>
            <person name="Gu Y.Q."/>
            <person name="Zhou H."/>
            <person name="Devos K.M."/>
            <person name="Bennetzen J.L."/>
            <person name="Unver T."/>
            <person name="Budak H."/>
            <person name="Gulick P.J."/>
            <person name="Galiba G."/>
            <person name="Kalapos B."/>
            <person name="Nelson D.R."/>
            <person name="Li P."/>
            <person name="You F.M."/>
            <person name="Luo M.C."/>
            <person name="Dvorak J."/>
        </authorList>
    </citation>
    <scope>NUCLEOTIDE SEQUENCE [LARGE SCALE GENOMIC DNA]</scope>
    <source>
        <strain evidence="1">cv. AL8/78</strain>
    </source>
</reference>